<evidence type="ECO:0000256" key="1">
    <source>
        <dbReference type="SAM" id="MobiDB-lite"/>
    </source>
</evidence>
<organism evidence="2 3">
    <name type="scientific">Hermanssonia centrifuga</name>
    <dbReference type="NCBI Taxonomy" id="98765"/>
    <lineage>
        <taxon>Eukaryota</taxon>
        <taxon>Fungi</taxon>
        <taxon>Dikarya</taxon>
        <taxon>Basidiomycota</taxon>
        <taxon>Agaricomycotina</taxon>
        <taxon>Agaricomycetes</taxon>
        <taxon>Polyporales</taxon>
        <taxon>Meruliaceae</taxon>
        <taxon>Hermanssonia</taxon>
    </lineage>
</organism>
<reference evidence="2 3" key="1">
    <citation type="submission" date="2019-02" db="EMBL/GenBank/DDBJ databases">
        <title>Genome sequencing of the rare red list fungi Phlebia centrifuga.</title>
        <authorList>
            <person name="Buettner E."/>
            <person name="Kellner H."/>
        </authorList>
    </citation>
    <scope>NUCLEOTIDE SEQUENCE [LARGE SCALE GENOMIC DNA]</scope>
    <source>
        <strain evidence="2 3">DSM 108282</strain>
    </source>
</reference>
<evidence type="ECO:0000313" key="3">
    <source>
        <dbReference type="Proteomes" id="UP000309038"/>
    </source>
</evidence>
<feature type="compositionally biased region" description="Basic and acidic residues" evidence="1">
    <location>
        <begin position="1"/>
        <end position="12"/>
    </location>
</feature>
<protein>
    <submittedName>
        <fullName evidence="2">Uncharacterized protein</fullName>
    </submittedName>
</protein>
<sequence>MPSYKEGDHVEYRPIGGEQDNVSHSTGTVQKVVEEEDGDVRVTIKNDNTGKATNYMEKNIIRKTD</sequence>
<feature type="region of interest" description="Disordered" evidence="1">
    <location>
        <begin position="1"/>
        <end position="26"/>
    </location>
</feature>
<evidence type="ECO:0000313" key="2">
    <source>
        <dbReference type="EMBL" id="THH01594.1"/>
    </source>
</evidence>
<name>A0A4S4KSN8_9APHY</name>
<proteinExistence type="predicted"/>
<comment type="caution">
    <text evidence="2">The sequence shown here is derived from an EMBL/GenBank/DDBJ whole genome shotgun (WGS) entry which is preliminary data.</text>
</comment>
<dbReference type="EMBL" id="SGPJ01000020">
    <property type="protein sequence ID" value="THH01594.1"/>
    <property type="molecule type" value="Genomic_DNA"/>
</dbReference>
<gene>
    <name evidence="2" type="ORF">EW026_g1129</name>
</gene>
<dbReference type="Proteomes" id="UP000309038">
    <property type="component" value="Unassembled WGS sequence"/>
</dbReference>
<keyword evidence="3" id="KW-1185">Reference proteome</keyword>
<accession>A0A4S4KSN8</accession>
<dbReference type="AlphaFoldDB" id="A0A4S4KSN8"/>